<keyword evidence="1" id="KW-1133">Transmembrane helix</keyword>
<reference evidence="2 3" key="1">
    <citation type="journal article" date="2016" name="Sci. Rep.">
        <title>Metabolic traits of an uncultured archaeal lineage -MSBL1- from brine pools of the Red Sea.</title>
        <authorList>
            <person name="Mwirichia R."/>
            <person name="Alam I."/>
            <person name="Rashid M."/>
            <person name="Vinu M."/>
            <person name="Ba-Alawi W."/>
            <person name="Anthony Kamau A."/>
            <person name="Kamanda Ngugi D."/>
            <person name="Goker M."/>
            <person name="Klenk H.P."/>
            <person name="Bajic V."/>
            <person name="Stingl U."/>
        </authorList>
    </citation>
    <scope>NUCLEOTIDE SEQUENCE [LARGE SCALE GENOMIC DNA]</scope>
    <source>
        <strain evidence="2">SCGC-AAA259D14</strain>
    </source>
</reference>
<feature type="transmembrane region" description="Helical" evidence="1">
    <location>
        <begin position="73"/>
        <end position="94"/>
    </location>
</feature>
<dbReference type="Proteomes" id="UP000070589">
    <property type="component" value="Unassembled WGS sequence"/>
</dbReference>
<organism evidence="2 3">
    <name type="scientific">candidate division MSBL1 archaeon SCGC-AAA259D14</name>
    <dbReference type="NCBI Taxonomy" id="1698261"/>
    <lineage>
        <taxon>Archaea</taxon>
        <taxon>Methanobacteriati</taxon>
        <taxon>Methanobacteriota</taxon>
        <taxon>candidate division MSBL1</taxon>
    </lineage>
</organism>
<name>A0A133U469_9EURY</name>
<comment type="caution">
    <text evidence="2">The sequence shown here is derived from an EMBL/GenBank/DDBJ whole genome shotgun (WGS) entry which is preliminary data.</text>
</comment>
<evidence type="ECO:0000313" key="3">
    <source>
        <dbReference type="Proteomes" id="UP000070589"/>
    </source>
</evidence>
<protein>
    <submittedName>
        <fullName evidence="2">Uncharacterized protein</fullName>
    </submittedName>
</protein>
<dbReference type="EMBL" id="LHXL01000065">
    <property type="protein sequence ID" value="KXA88983.1"/>
    <property type="molecule type" value="Genomic_DNA"/>
</dbReference>
<proteinExistence type="predicted"/>
<keyword evidence="3" id="KW-1185">Reference proteome</keyword>
<accession>A0A133U469</accession>
<sequence>MLERFLVVCLIALQYFLFFGCENPLKRENPAFLDWLGLSQKLKEKGDEFLSESETRVDILCLLILSAFALFSIWNWLFIHPVWGAIWAALLIPYPAYKWAKRKFGAGEI</sequence>
<gene>
    <name evidence="2" type="ORF">AKJ62_04040</name>
</gene>
<dbReference type="PROSITE" id="PS51257">
    <property type="entry name" value="PROKAR_LIPOPROTEIN"/>
    <property type="match status" value="1"/>
</dbReference>
<evidence type="ECO:0000256" key="1">
    <source>
        <dbReference type="SAM" id="Phobius"/>
    </source>
</evidence>
<evidence type="ECO:0000313" key="2">
    <source>
        <dbReference type="EMBL" id="KXA88983.1"/>
    </source>
</evidence>
<dbReference type="AlphaFoldDB" id="A0A133U469"/>
<keyword evidence="1" id="KW-0812">Transmembrane</keyword>
<keyword evidence="1" id="KW-0472">Membrane</keyword>